<dbReference type="RefSeq" id="WP_227707652.1">
    <property type="nucleotide sequence ID" value="NZ_JAJEQX010000013.1"/>
</dbReference>
<evidence type="ECO:0000313" key="3">
    <source>
        <dbReference type="Proteomes" id="UP001198151"/>
    </source>
</evidence>
<feature type="transmembrane region" description="Helical" evidence="1">
    <location>
        <begin position="165"/>
        <end position="185"/>
    </location>
</feature>
<dbReference type="EMBL" id="JAJEQX010000013">
    <property type="protein sequence ID" value="MCC2254511.1"/>
    <property type="molecule type" value="Genomic_DNA"/>
</dbReference>
<feature type="transmembrane region" description="Helical" evidence="1">
    <location>
        <begin position="17"/>
        <end position="41"/>
    </location>
</feature>
<evidence type="ECO:0000256" key="1">
    <source>
        <dbReference type="SAM" id="Phobius"/>
    </source>
</evidence>
<feature type="transmembrane region" description="Helical" evidence="1">
    <location>
        <begin position="254"/>
        <end position="274"/>
    </location>
</feature>
<accession>A0ABS8FWV7</accession>
<dbReference type="Pfam" id="PF12730">
    <property type="entry name" value="ABC2_membrane_4"/>
    <property type="match status" value="1"/>
</dbReference>
<name>A0ABS8FWV7_9FIRM</name>
<dbReference type="PANTHER" id="PTHR37305">
    <property type="entry name" value="INTEGRAL MEMBRANE PROTEIN-RELATED"/>
    <property type="match status" value="1"/>
</dbReference>
<gene>
    <name evidence="2" type="ORF">LKD70_08785</name>
</gene>
<sequence length="280" mass="30768">MNRLLSADFAKLRKYKFFWFSTAGMFLFGIFMVSMSYIALIEYGEKPDLSNTLFIYALTVVFIIPAFVSLFIGTEYSDGTIRNKMIIGHTRTAIYLSNLIVCSTAGLVFCIAYLAGALAVGIPLCGLEDGALRGIVILVLCSFLMSFAFTSLCTLTGILCQNKALAAVINILAACFLIVMSIYVFSKLEEPETYMTANIITTEEGEIREMQEVDNPGYLKGTERDIYQFFNDFLPTGQAVNITQGGGLAEKPEFLAASSVFITAAAAGIGIFVFRRRDVK</sequence>
<proteinExistence type="predicted"/>
<feature type="transmembrane region" description="Helical" evidence="1">
    <location>
        <begin position="135"/>
        <end position="158"/>
    </location>
</feature>
<dbReference type="PANTHER" id="PTHR37305:SF1">
    <property type="entry name" value="MEMBRANE PROTEIN"/>
    <property type="match status" value="1"/>
</dbReference>
<keyword evidence="1" id="KW-1133">Transmembrane helix</keyword>
<keyword evidence="1" id="KW-0812">Transmembrane</keyword>
<comment type="caution">
    <text evidence="2">The sequence shown here is derived from an EMBL/GenBank/DDBJ whole genome shotgun (WGS) entry which is preliminary data.</text>
</comment>
<feature type="transmembrane region" description="Helical" evidence="1">
    <location>
        <begin position="93"/>
        <end position="115"/>
    </location>
</feature>
<reference evidence="2 3" key="1">
    <citation type="submission" date="2021-10" db="EMBL/GenBank/DDBJ databases">
        <title>Anaerobic single-cell dispensing facilitates the cultivation of human gut bacteria.</title>
        <authorList>
            <person name="Afrizal A."/>
        </authorList>
    </citation>
    <scope>NUCLEOTIDE SEQUENCE [LARGE SCALE GENOMIC DNA]</scope>
    <source>
        <strain evidence="2 3">CLA-AA-H200</strain>
    </source>
</reference>
<evidence type="ECO:0000313" key="2">
    <source>
        <dbReference type="EMBL" id="MCC2254511.1"/>
    </source>
</evidence>
<protein>
    <submittedName>
        <fullName evidence="2">ABC transporter permease</fullName>
    </submittedName>
</protein>
<dbReference type="Proteomes" id="UP001198151">
    <property type="component" value="Unassembled WGS sequence"/>
</dbReference>
<keyword evidence="3" id="KW-1185">Reference proteome</keyword>
<organism evidence="2 3">
    <name type="scientific">Ruminococcus turbiniformis</name>
    <dbReference type="NCBI Taxonomy" id="2881258"/>
    <lineage>
        <taxon>Bacteria</taxon>
        <taxon>Bacillati</taxon>
        <taxon>Bacillota</taxon>
        <taxon>Clostridia</taxon>
        <taxon>Eubacteriales</taxon>
        <taxon>Oscillospiraceae</taxon>
        <taxon>Ruminococcus</taxon>
    </lineage>
</organism>
<keyword evidence="1" id="KW-0472">Membrane</keyword>
<feature type="transmembrane region" description="Helical" evidence="1">
    <location>
        <begin position="53"/>
        <end position="72"/>
    </location>
</feature>